<evidence type="ECO:0000313" key="6">
    <source>
        <dbReference type="EMBL" id="MFA9478144.1"/>
    </source>
</evidence>
<name>A0ABV4U3I2_9BACT</name>
<keyword evidence="2" id="KW-0175">Coiled coil</keyword>
<sequence>MLLPLAMLLLLGLGLGYAARDALRPTLAVEVVPAVVRDVTVEQRSGGGGGVVVQAPGWVEPEPYATRVAALRDGIVAEVLAMEGEQLEAGQVVARLVDDDARIALTRAEADVAQAEAKLQAAQLALGASTSTAQPPATGSALAELEAELAIVPTWVAGHEAKVAELQAKLAPRRRAMERELVSPVQVELLEARLRAAEADLDGARQQEAVLRARLDRRRSELQSELLIARARRQVAEAAHEQAALAMTRSDVISPVSGVVLSRQIEPGSSVRAGDPEGATVLRLYDPARLQVRVDVPQAQAGRIGVGQEAQVVVDVLPEQVFEGRVTRVLHEADLGRNTLQFKVTIDEPSPQLKPQMTARVRFLAPGQDGDAQQQRGTQRLFAPMRVVGEQAGETRDVWLANQHGRAERRRITLGELHQGAWIEVRSGLNPGDRLIVDPPTDLQQSQRLSLREATFNSGAGAGGNR</sequence>
<evidence type="ECO:0000259" key="5">
    <source>
        <dbReference type="Pfam" id="PF25967"/>
    </source>
</evidence>
<feature type="domain" description="Multidrug resistance protein MdtA-like C-terminal permuted SH3" evidence="5">
    <location>
        <begin position="382"/>
        <end position="438"/>
    </location>
</feature>
<organism evidence="6 7">
    <name type="scientific">Natronomicrosphaera hydrolytica</name>
    <dbReference type="NCBI Taxonomy" id="3242702"/>
    <lineage>
        <taxon>Bacteria</taxon>
        <taxon>Pseudomonadati</taxon>
        <taxon>Planctomycetota</taxon>
        <taxon>Phycisphaerae</taxon>
        <taxon>Phycisphaerales</taxon>
        <taxon>Phycisphaeraceae</taxon>
        <taxon>Natronomicrosphaera</taxon>
    </lineage>
</organism>
<protein>
    <submittedName>
        <fullName evidence="6">Efflux RND transporter periplasmic adaptor subunit</fullName>
    </submittedName>
</protein>
<evidence type="ECO:0000256" key="2">
    <source>
        <dbReference type="SAM" id="Coils"/>
    </source>
</evidence>
<evidence type="ECO:0000256" key="3">
    <source>
        <dbReference type="SAM" id="MobiDB-lite"/>
    </source>
</evidence>
<dbReference type="NCBIfam" id="TIGR01730">
    <property type="entry name" value="RND_mfp"/>
    <property type="match status" value="1"/>
</dbReference>
<comment type="similarity">
    <text evidence="1">Belongs to the membrane fusion protein (MFP) (TC 8.A.1) family.</text>
</comment>
<dbReference type="Proteomes" id="UP001575105">
    <property type="component" value="Unassembled WGS sequence"/>
</dbReference>
<evidence type="ECO:0000256" key="1">
    <source>
        <dbReference type="ARBA" id="ARBA00009477"/>
    </source>
</evidence>
<reference evidence="6 7" key="1">
    <citation type="submission" date="2024-08" db="EMBL/GenBank/DDBJ databases">
        <title>Whole-genome sequencing of halo(alkali)philic microorganisms from hypersaline lakes.</title>
        <authorList>
            <person name="Sorokin D.Y."/>
            <person name="Merkel A.Y."/>
            <person name="Messina E."/>
            <person name="Yakimov M."/>
        </authorList>
    </citation>
    <scope>NUCLEOTIDE SEQUENCE [LARGE SCALE GENOMIC DNA]</scope>
    <source>
        <strain evidence="6 7">AB-hyl4</strain>
    </source>
</reference>
<dbReference type="Gene3D" id="2.40.30.170">
    <property type="match status" value="1"/>
</dbReference>
<comment type="caution">
    <text evidence="6">The sequence shown here is derived from an EMBL/GenBank/DDBJ whole genome shotgun (WGS) entry which is preliminary data.</text>
</comment>
<feature type="region of interest" description="Disordered" evidence="3">
    <location>
        <begin position="440"/>
        <end position="466"/>
    </location>
</feature>
<evidence type="ECO:0000313" key="7">
    <source>
        <dbReference type="Proteomes" id="UP001575105"/>
    </source>
</evidence>
<evidence type="ECO:0000259" key="4">
    <source>
        <dbReference type="Pfam" id="PF25954"/>
    </source>
</evidence>
<keyword evidence="7" id="KW-1185">Reference proteome</keyword>
<accession>A0ABV4U3I2</accession>
<gene>
    <name evidence="6" type="ORF">ACERK3_07515</name>
</gene>
<dbReference type="EMBL" id="JBGUBD010000004">
    <property type="protein sequence ID" value="MFA9478144.1"/>
    <property type="molecule type" value="Genomic_DNA"/>
</dbReference>
<dbReference type="Gene3D" id="2.40.420.20">
    <property type="match status" value="1"/>
</dbReference>
<dbReference type="InterPro" id="IPR058627">
    <property type="entry name" value="MdtA-like_C"/>
</dbReference>
<dbReference type="InterPro" id="IPR006143">
    <property type="entry name" value="RND_pump_MFP"/>
</dbReference>
<proteinExistence type="inferred from homology"/>
<dbReference type="SUPFAM" id="SSF111369">
    <property type="entry name" value="HlyD-like secretion proteins"/>
    <property type="match status" value="1"/>
</dbReference>
<dbReference type="RefSeq" id="WP_425345071.1">
    <property type="nucleotide sequence ID" value="NZ_JBGUBD010000004.1"/>
</dbReference>
<dbReference type="InterPro" id="IPR058792">
    <property type="entry name" value="Beta-barrel_RND_2"/>
</dbReference>
<dbReference type="PANTHER" id="PTHR30469:SF15">
    <property type="entry name" value="HLYD FAMILY OF SECRETION PROTEINS"/>
    <property type="match status" value="1"/>
</dbReference>
<feature type="domain" description="CusB-like beta-barrel" evidence="4">
    <location>
        <begin position="292"/>
        <end position="364"/>
    </location>
</feature>
<feature type="coiled-coil region" evidence="2">
    <location>
        <begin position="187"/>
        <end position="232"/>
    </location>
</feature>
<dbReference type="Pfam" id="PF25954">
    <property type="entry name" value="Beta-barrel_RND_2"/>
    <property type="match status" value="1"/>
</dbReference>
<dbReference type="PANTHER" id="PTHR30469">
    <property type="entry name" value="MULTIDRUG RESISTANCE PROTEIN MDTA"/>
    <property type="match status" value="1"/>
</dbReference>
<dbReference type="Pfam" id="PF25967">
    <property type="entry name" value="RND-MFP_C"/>
    <property type="match status" value="1"/>
</dbReference>